<dbReference type="PANTHER" id="PTHR30136:SF24">
    <property type="entry name" value="HTH-TYPE TRANSCRIPTIONAL REPRESSOR ALLR"/>
    <property type="match status" value="1"/>
</dbReference>
<dbReference type="PROSITE" id="PS51077">
    <property type="entry name" value="HTH_ICLR"/>
    <property type="match status" value="1"/>
</dbReference>
<accession>A0A1A8TSP3</accession>
<keyword evidence="3" id="KW-0804">Transcription</keyword>
<organism evidence="8 9">
    <name type="scientific">Marinomonas spartinae</name>
    <dbReference type="NCBI Taxonomy" id="1792290"/>
    <lineage>
        <taxon>Bacteria</taxon>
        <taxon>Pseudomonadati</taxon>
        <taxon>Pseudomonadota</taxon>
        <taxon>Gammaproteobacteria</taxon>
        <taxon>Oceanospirillales</taxon>
        <taxon>Oceanospirillaceae</taxon>
        <taxon>Marinomonas</taxon>
    </lineage>
</organism>
<dbReference type="STRING" id="1792290.MSP8886_04066"/>
<dbReference type="PROSITE" id="PS51078">
    <property type="entry name" value="ICLR_ED"/>
    <property type="match status" value="1"/>
</dbReference>
<keyword evidence="2" id="KW-0238">DNA-binding</keyword>
<dbReference type="GO" id="GO:0003700">
    <property type="term" value="F:DNA-binding transcription factor activity"/>
    <property type="evidence" value="ECO:0007669"/>
    <property type="project" value="TreeGrafter"/>
</dbReference>
<dbReference type="GO" id="GO:0003677">
    <property type="term" value="F:DNA binding"/>
    <property type="evidence" value="ECO:0007669"/>
    <property type="project" value="UniProtKB-KW"/>
</dbReference>
<dbReference type="SUPFAM" id="SSF46785">
    <property type="entry name" value="Winged helix' DNA-binding domain"/>
    <property type="match status" value="1"/>
</dbReference>
<dbReference type="Proteomes" id="UP000092544">
    <property type="component" value="Unassembled WGS sequence"/>
</dbReference>
<dbReference type="OrthoDB" id="31778at2"/>
<feature type="domain" description="IclR-ED" evidence="7">
    <location>
        <begin position="62"/>
        <end position="244"/>
    </location>
</feature>
<dbReference type="RefSeq" id="WP_067020287.1">
    <property type="nucleotide sequence ID" value="NZ_FLOB01000017.1"/>
</dbReference>
<keyword evidence="1" id="KW-0805">Transcription regulation</keyword>
<evidence type="ECO:0000256" key="3">
    <source>
        <dbReference type="ARBA" id="ARBA00023163"/>
    </source>
</evidence>
<dbReference type="Pfam" id="PF01614">
    <property type="entry name" value="IclR_C"/>
    <property type="match status" value="1"/>
</dbReference>
<name>A0A1A8TSP3_9GAMM</name>
<dbReference type="Gene3D" id="1.10.10.10">
    <property type="entry name" value="Winged helix-like DNA-binding domain superfamily/Winged helix DNA-binding domain"/>
    <property type="match status" value="1"/>
</dbReference>
<dbReference type="InterPro" id="IPR036390">
    <property type="entry name" value="WH_DNA-bd_sf"/>
</dbReference>
<gene>
    <name evidence="8" type="primary">kdgR_2</name>
    <name evidence="8" type="ORF">MSP8886_04066</name>
</gene>
<dbReference type="InterPro" id="IPR014757">
    <property type="entry name" value="Tscrpt_reg_IclR_C"/>
</dbReference>
<dbReference type="EMBL" id="FLOB01000017">
    <property type="protein sequence ID" value="SBS37313.1"/>
    <property type="molecule type" value="Genomic_DNA"/>
</dbReference>
<dbReference type="GO" id="GO:0045892">
    <property type="term" value="P:negative regulation of DNA-templated transcription"/>
    <property type="evidence" value="ECO:0007669"/>
    <property type="project" value="TreeGrafter"/>
</dbReference>
<evidence type="ECO:0000256" key="5">
    <source>
        <dbReference type="ARBA" id="ARBA00042627"/>
    </source>
</evidence>
<dbReference type="Pfam" id="PF09339">
    <property type="entry name" value="HTH_IclR"/>
    <property type="match status" value="1"/>
</dbReference>
<evidence type="ECO:0000256" key="1">
    <source>
        <dbReference type="ARBA" id="ARBA00023015"/>
    </source>
</evidence>
<protein>
    <recommendedName>
        <fullName evidence="4">HTH-type transcriptional repressor AllR</fullName>
    </recommendedName>
    <alternativeName>
        <fullName evidence="5">Negative regulator of allantoin and glyoxylate utilization operons</fullName>
    </alternativeName>
</protein>
<dbReference type="InterPro" id="IPR036388">
    <property type="entry name" value="WH-like_DNA-bd_sf"/>
</dbReference>
<evidence type="ECO:0000313" key="9">
    <source>
        <dbReference type="Proteomes" id="UP000092544"/>
    </source>
</evidence>
<dbReference type="PANTHER" id="PTHR30136">
    <property type="entry name" value="HELIX-TURN-HELIX TRANSCRIPTIONAL REGULATOR, ICLR FAMILY"/>
    <property type="match status" value="1"/>
</dbReference>
<proteinExistence type="predicted"/>
<dbReference type="InterPro" id="IPR005471">
    <property type="entry name" value="Tscrpt_reg_IclR_N"/>
</dbReference>
<evidence type="ECO:0000256" key="2">
    <source>
        <dbReference type="ARBA" id="ARBA00023125"/>
    </source>
</evidence>
<dbReference type="SUPFAM" id="SSF55781">
    <property type="entry name" value="GAF domain-like"/>
    <property type="match status" value="1"/>
</dbReference>
<dbReference type="InterPro" id="IPR050707">
    <property type="entry name" value="HTH_MetabolicPath_Reg"/>
</dbReference>
<evidence type="ECO:0000256" key="4">
    <source>
        <dbReference type="ARBA" id="ARBA00040379"/>
    </source>
</evidence>
<feature type="domain" description="HTH iclR-type" evidence="6">
    <location>
        <begin position="1"/>
        <end position="61"/>
    </location>
</feature>
<reference evidence="8 9" key="1">
    <citation type="submission" date="2016-06" db="EMBL/GenBank/DDBJ databases">
        <authorList>
            <person name="Kjaerup R.B."/>
            <person name="Dalgaard T.S."/>
            <person name="Juul-Madsen H.R."/>
        </authorList>
    </citation>
    <scope>NUCLEOTIDE SEQUENCE [LARGE SCALE GENOMIC DNA]</scope>
    <source>
        <strain evidence="8 9">CECT 8886</strain>
    </source>
</reference>
<dbReference type="Gene3D" id="3.30.450.40">
    <property type="match status" value="1"/>
</dbReference>
<dbReference type="AlphaFoldDB" id="A0A1A8TSP3"/>
<evidence type="ECO:0000259" key="7">
    <source>
        <dbReference type="PROSITE" id="PS51078"/>
    </source>
</evidence>
<keyword evidence="9" id="KW-1185">Reference proteome</keyword>
<sequence>MSSLNKMLNVLNIFGPGSLIINVDDIAKKLSLSRATAYRYVRELCDAGLLTRIDTSYTLGPRIIELDWMMRQHDPLISHGREVMADLSKNTGLTVYMSVFYDGHIINTHIESDIKKYGFTFGRGRPLPIFKGAQSKVLVAFQKTNRLKKIYDEQIEPSDDYNLTWKEFNSETKKIRKDGFCVTHDELNLGLTGIAAPILNLENDDIIGSIAFVGTTSAFELFRFEAVVERLQQATARIEKGAHLDNEQETDNT</sequence>
<evidence type="ECO:0000313" key="8">
    <source>
        <dbReference type="EMBL" id="SBS37313.1"/>
    </source>
</evidence>
<dbReference type="InterPro" id="IPR029016">
    <property type="entry name" value="GAF-like_dom_sf"/>
</dbReference>
<dbReference type="SMART" id="SM00346">
    <property type="entry name" value="HTH_ICLR"/>
    <property type="match status" value="1"/>
</dbReference>
<evidence type="ECO:0000259" key="6">
    <source>
        <dbReference type="PROSITE" id="PS51077"/>
    </source>
</evidence>